<feature type="domain" description="BTB" evidence="3">
    <location>
        <begin position="186"/>
        <end position="253"/>
    </location>
</feature>
<organism evidence="5 6">
    <name type="scientific">Rhynchospora pubera</name>
    <dbReference type="NCBI Taxonomy" id="906938"/>
    <lineage>
        <taxon>Eukaryota</taxon>
        <taxon>Viridiplantae</taxon>
        <taxon>Streptophyta</taxon>
        <taxon>Embryophyta</taxon>
        <taxon>Tracheophyta</taxon>
        <taxon>Spermatophyta</taxon>
        <taxon>Magnoliopsida</taxon>
        <taxon>Liliopsida</taxon>
        <taxon>Poales</taxon>
        <taxon>Cyperaceae</taxon>
        <taxon>Cyperoideae</taxon>
        <taxon>Rhynchosporeae</taxon>
        <taxon>Rhynchospora</taxon>
    </lineage>
</organism>
<dbReference type="Pfam" id="PF22486">
    <property type="entry name" value="MATH_2"/>
    <property type="match status" value="1"/>
</dbReference>
<dbReference type="InterPro" id="IPR045005">
    <property type="entry name" value="BPM1-6"/>
</dbReference>
<dbReference type="InterPro" id="IPR000210">
    <property type="entry name" value="BTB/POZ_dom"/>
</dbReference>
<dbReference type="GO" id="GO:0016567">
    <property type="term" value="P:protein ubiquitination"/>
    <property type="evidence" value="ECO:0007669"/>
    <property type="project" value="InterPro"/>
</dbReference>
<dbReference type="CDD" id="cd00121">
    <property type="entry name" value="MATH"/>
    <property type="match status" value="1"/>
</dbReference>
<dbReference type="Gene3D" id="3.30.710.10">
    <property type="entry name" value="Potassium Channel Kv1.1, Chain A"/>
    <property type="match status" value="1"/>
</dbReference>
<gene>
    <name evidence="5" type="ORF">LUZ62_067035</name>
</gene>
<dbReference type="Pfam" id="PF00651">
    <property type="entry name" value="BTB"/>
    <property type="match status" value="1"/>
</dbReference>
<dbReference type="PANTHER" id="PTHR26379:SF187">
    <property type="entry name" value="OS07G0655300 PROTEIN"/>
    <property type="match status" value="1"/>
</dbReference>
<keyword evidence="6" id="KW-1185">Reference proteome</keyword>
<dbReference type="EMBL" id="JAMFTS010000003">
    <property type="protein sequence ID" value="KAJ4782778.1"/>
    <property type="molecule type" value="Genomic_DNA"/>
</dbReference>
<dbReference type="Proteomes" id="UP001140206">
    <property type="component" value="Chromosome 3"/>
</dbReference>
<dbReference type="Pfam" id="PF24570">
    <property type="entry name" value="BACK_BPM_SPOP"/>
    <property type="match status" value="1"/>
</dbReference>
<dbReference type="Gene3D" id="2.60.210.10">
    <property type="entry name" value="Apoptosis, Tumor Necrosis Factor Receptor Associated Protein 2, Chain A"/>
    <property type="match status" value="1"/>
</dbReference>
<sequence length="339" mass="37488">MSLSTGTSVHTAPTASTWRAEQVVGSHLFKIEEYSTARNTEKGNFLESDTFNVGGYDWSIKYFPSGTMVAEDDHASIFICLKSPVDYVQAEITLEILVNQNGNMLSQGQLSAFATFKSITDTSDCGYSNFVRRSELESVLNDNSVGFKCSVCVSKVLPVESDFPLPVPPPIALQQISNLLETGIGADVTFEVNGHTFKAHKSILVARSKVFEAQFSGPCKEKTDTIIKIEDMEAVVFKELLHYIYSETIPAFSEMNDSEEKNNLAQHLLVAADRYDVERLRIICEDILYGSINKDNVVALLSIADMHNCINLKTACFKFLATPGIIPQLFESGKLKLIP</sequence>
<dbReference type="InterPro" id="IPR008974">
    <property type="entry name" value="TRAF-like"/>
</dbReference>
<dbReference type="PROSITE" id="PS50097">
    <property type="entry name" value="BTB"/>
    <property type="match status" value="1"/>
</dbReference>
<dbReference type="SMART" id="SM00061">
    <property type="entry name" value="MATH"/>
    <property type="match status" value="1"/>
</dbReference>
<accession>A0AAV8EWW2</accession>
<dbReference type="SMART" id="SM00225">
    <property type="entry name" value="BTB"/>
    <property type="match status" value="1"/>
</dbReference>
<comment type="pathway">
    <text evidence="1">Protein modification; protein ubiquitination.</text>
</comment>
<proteinExistence type="inferred from homology"/>
<evidence type="ECO:0000313" key="5">
    <source>
        <dbReference type="EMBL" id="KAJ4782778.1"/>
    </source>
</evidence>
<dbReference type="FunFam" id="3.30.710.10:FF:000159">
    <property type="entry name" value="Speckle-type POZ protein B"/>
    <property type="match status" value="1"/>
</dbReference>
<reference evidence="5" key="1">
    <citation type="submission" date="2022-08" db="EMBL/GenBank/DDBJ databases">
        <authorList>
            <person name="Marques A."/>
        </authorList>
    </citation>
    <scope>NUCLEOTIDE SEQUENCE</scope>
    <source>
        <strain evidence="5">RhyPub2mFocal</strain>
        <tissue evidence="5">Leaves</tissue>
    </source>
</reference>
<dbReference type="SUPFAM" id="SSF54695">
    <property type="entry name" value="POZ domain"/>
    <property type="match status" value="1"/>
</dbReference>
<protein>
    <submittedName>
        <fullName evidence="5">BTB/POZ and MATH domain-containing protein 1</fullName>
    </submittedName>
</protein>
<comment type="caution">
    <text evidence="5">The sequence shown here is derived from an EMBL/GenBank/DDBJ whole genome shotgun (WGS) entry which is preliminary data.</text>
</comment>
<name>A0AAV8EWW2_9POAL</name>
<dbReference type="SUPFAM" id="SSF49599">
    <property type="entry name" value="TRAF domain-like"/>
    <property type="match status" value="1"/>
</dbReference>
<dbReference type="PANTHER" id="PTHR26379">
    <property type="entry name" value="BTB/POZ AND MATH DOMAIN-CONTAINING PROTEIN 1"/>
    <property type="match status" value="1"/>
</dbReference>
<dbReference type="PROSITE" id="PS50144">
    <property type="entry name" value="MATH"/>
    <property type="match status" value="1"/>
</dbReference>
<feature type="domain" description="MATH" evidence="4">
    <location>
        <begin position="24"/>
        <end position="151"/>
    </location>
</feature>
<evidence type="ECO:0000259" key="4">
    <source>
        <dbReference type="PROSITE" id="PS50144"/>
    </source>
</evidence>
<dbReference type="InterPro" id="IPR011333">
    <property type="entry name" value="SKP1/BTB/POZ_sf"/>
</dbReference>
<dbReference type="InterPro" id="IPR056423">
    <property type="entry name" value="BACK_BPM_SPOP"/>
</dbReference>
<evidence type="ECO:0000256" key="2">
    <source>
        <dbReference type="ARBA" id="ARBA00010846"/>
    </source>
</evidence>
<dbReference type="CDD" id="cd18280">
    <property type="entry name" value="BTB_POZ_BPM_plant"/>
    <property type="match status" value="1"/>
</dbReference>
<comment type="similarity">
    <text evidence="2">Belongs to the Tdpoz family.</text>
</comment>
<dbReference type="AlphaFoldDB" id="A0AAV8EWW2"/>
<evidence type="ECO:0000256" key="1">
    <source>
        <dbReference type="ARBA" id="ARBA00004906"/>
    </source>
</evidence>
<dbReference type="InterPro" id="IPR002083">
    <property type="entry name" value="MATH/TRAF_dom"/>
</dbReference>
<evidence type="ECO:0000313" key="6">
    <source>
        <dbReference type="Proteomes" id="UP001140206"/>
    </source>
</evidence>
<evidence type="ECO:0000259" key="3">
    <source>
        <dbReference type="PROSITE" id="PS50097"/>
    </source>
</evidence>